<feature type="region of interest" description="Disordered" evidence="2">
    <location>
        <begin position="469"/>
        <end position="519"/>
    </location>
</feature>
<keyword evidence="1" id="KW-0175">Coiled coil</keyword>
<sequence>MKEAPPPSPHPILASPVGPSPVSKLDYVTRLISYHDQAITKQNVLISELVQRIGALEEHAKQSASQNATLVQQNVELCQELTTMKKSMDKAHKAQAKQEERERKQNERREAAQREEETRMLQVGLLQADIDKLKRQVESAEKNTESILENQVTGQKASIIAGLERQMQVVVTELHKDIDSLRSQMQSSVAGLRGELEQDVACIRAESSASASSVEASAMAANSVAMKLRNHMQACSTADAAAAAKIEGLEKTVAVLSSSMTSSAEGMADTFNRSVDGLSSAITRLGDDVKKVKKHVVKLERAVEGLQSLGHVAVAADKALQEVKRGSDQTAASVSTMMAQSKEAAQAVQSTLSRIAEVEAQMATATDMCASNRIDVGDMAESLGAAFQQVNEGTRKGLQQQAQQCQQLYQCLQQLQQQIQQQQQQPTSYLQSLLGPGPLSSTSAMSMARMQLLGGQAAAPVAVPAMPNFGEPPQWEPKPTEFDGFLKQFRSRSHNESSRPLLRSESPVQNGRSRHHRHP</sequence>
<gene>
    <name evidence="3" type="ORF">DTER00134_LOCUS17102</name>
</gene>
<evidence type="ECO:0000256" key="1">
    <source>
        <dbReference type="SAM" id="Coils"/>
    </source>
</evidence>
<accession>A0A7S3R520</accession>
<feature type="coiled-coil region" evidence="1">
    <location>
        <begin position="395"/>
        <end position="425"/>
    </location>
</feature>
<reference evidence="3" key="1">
    <citation type="submission" date="2021-01" db="EMBL/GenBank/DDBJ databases">
        <authorList>
            <person name="Corre E."/>
            <person name="Pelletier E."/>
            <person name="Niang G."/>
            <person name="Scheremetjew M."/>
            <person name="Finn R."/>
            <person name="Kale V."/>
            <person name="Holt S."/>
            <person name="Cochrane G."/>
            <person name="Meng A."/>
            <person name="Brown T."/>
            <person name="Cohen L."/>
        </authorList>
    </citation>
    <scope>NUCLEOTIDE SEQUENCE</scope>
    <source>
        <strain evidence="3">CCMP1320</strain>
    </source>
</reference>
<dbReference type="AlphaFoldDB" id="A0A7S3R520"/>
<evidence type="ECO:0000256" key="2">
    <source>
        <dbReference type="SAM" id="MobiDB-lite"/>
    </source>
</evidence>
<feature type="region of interest" description="Disordered" evidence="2">
    <location>
        <begin position="1"/>
        <end position="20"/>
    </location>
</feature>
<organism evidence="3">
    <name type="scientific">Dunaliella tertiolecta</name>
    <name type="common">Green alga</name>
    <dbReference type="NCBI Taxonomy" id="3047"/>
    <lineage>
        <taxon>Eukaryota</taxon>
        <taxon>Viridiplantae</taxon>
        <taxon>Chlorophyta</taxon>
        <taxon>core chlorophytes</taxon>
        <taxon>Chlorophyceae</taxon>
        <taxon>CS clade</taxon>
        <taxon>Chlamydomonadales</taxon>
        <taxon>Dunaliellaceae</taxon>
        <taxon>Dunaliella</taxon>
    </lineage>
</organism>
<feature type="region of interest" description="Disordered" evidence="2">
    <location>
        <begin position="86"/>
        <end position="118"/>
    </location>
</feature>
<proteinExistence type="predicted"/>
<evidence type="ECO:0000313" key="3">
    <source>
        <dbReference type="EMBL" id="CAE0502029.1"/>
    </source>
</evidence>
<protein>
    <submittedName>
        <fullName evidence="3">Uncharacterized protein</fullName>
    </submittedName>
</protein>
<name>A0A7S3R520_DUNTE</name>
<feature type="compositionally biased region" description="Pro residues" evidence="2">
    <location>
        <begin position="1"/>
        <end position="10"/>
    </location>
</feature>
<dbReference type="EMBL" id="HBIP01028262">
    <property type="protein sequence ID" value="CAE0502029.1"/>
    <property type="molecule type" value="Transcribed_RNA"/>
</dbReference>